<evidence type="ECO:0008006" key="3">
    <source>
        <dbReference type="Google" id="ProtNLM"/>
    </source>
</evidence>
<reference evidence="1" key="1">
    <citation type="journal article" date="2014" name="Int. J. Syst. Evol. Microbiol.">
        <title>Complete genome sequence of Corynebacterium casei LMG S-19264T (=DSM 44701T), isolated from a smear-ripened cheese.</title>
        <authorList>
            <consortium name="US DOE Joint Genome Institute (JGI-PGF)"/>
            <person name="Walter F."/>
            <person name="Albersmeier A."/>
            <person name="Kalinowski J."/>
            <person name="Ruckert C."/>
        </authorList>
    </citation>
    <scope>NUCLEOTIDE SEQUENCE</scope>
    <source>
        <strain evidence="1">KCTC 32182</strain>
    </source>
</reference>
<evidence type="ECO:0000313" key="1">
    <source>
        <dbReference type="EMBL" id="GGY19781.1"/>
    </source>
</evidence>
<keyword evidence="2" id="KW-1185">Reference proteome</keyword>
<comment type="caution">
    <text evidence="1">The sequence shown here is derived from an EMBL/GenBank/DDBJ whole genome shotgun (WGS) entry which is preliminary data.</text>
</comment>
<dbReference type="RefSeq" id="WP_189534626.1">
    <property type="nucleotide sequence ID" value="NZ_BMYX01000014.1"/>
</dbReference>
<organism evidence="1 2">
    <name type="scientific">Paludibacterium paludis</name>
    <dbReference type="NCBI Taxonomy" id="1225769"/>
    <lineage>
        <taxon>Bacteria</taxon>
        <taxon>Pseudomonadati</taxon>
        <taxon>Pseudomonadota</taxon>
        <taxon>Betaproteobacteria</taxon>
        <taxon>Neisseriales</taxon>
        <taxon>Chromobacteriaceae</taxon>
        <taxon>Paludibacterium</taxon>
    </lineage>
</organism>
<sequence>MKRLLSLMLVLLPVVAGALPVSVWRYSAGEVADDPRYQYYWDLVAAALKTNEARYGKAVLEPVSDKMNGERVVNEMRTGGRVDIMVRTTSRVLEEVLQPVRIPLDKGLTGYRLMLVRKGREAELSGVDSLSGLRRFSLGQQDSWVDVAILRDAGFTVTTANHYEGLFAMLDKGRFDLLPRGVNEIGREFRLFAQRYPALSIDRRLLLYYPLPRYVFLPRTERGARMAARLEDGLRRLIASGEFERRYQAYKQGVLADSRLAGRRLIRIPNPYLPAATPLSDASLWDPLTAELSARH</sequence>
<dbReference type="AlphaFoldDB" id="A0A918P4Y2"/>
<dbReference type="Proteomes" id="UP000645257">
    <property type="component" value="Unassembled WGS sequence"/>
</dbReference>
<dbReference type="SUPFAM" id="SSF53850">
    <property type="entry name" value="Periplasmic binding protein-like II"/>
    <property type="match status" value="1"/>
</dbReference>
<accession>A0A918P4Y2</accession>
<gene>
    <name evidence="1" type="ORF">GCM10011289_24030</name>
</gene>
<protein>
    <recommendedName>
        <fullName evidence="3">Solute-binding protein family 3/N-terminal domain-containing protein</fullName>
    </recommendedName>
</protein>
<name>A0A918P4Y2_9NEIS</name>
<dbReference type="EMBL" id="BMYX01000014">
    <property type="protein sequence ID" value="GGY19781.1"/>
    <property type="molecule type" value="Genomic_DNA"/>
</dbReference>
<proteinExistence type="predicted"/>
<reference evidence="1" key="2">
    <citation type="submission" date="2020-09" db="EMBL/GenBank/DDBJ databases">
        <authorList>
            <person name="Sun Q."/>
            <person name="Kim S."/>
        </authorList>
    </citation>
    <scope>NUCLEOTIDE SEQUENCE</scope>
    <source>
        <strain evidence="1">KCTC 32182</strain>
    </source>
</reference>
<evidence type="ECO:0000313" key="2">
    <source>
        <dbReference type="Proteomes" id="UP000645257"/>
    </source>
</evidence>